<evidence type="ECO:0000256" key="2">
    <source>
        <dbReference type="PROSITE-ProRule" id="PRU00047"/>
    </source>
</evidence>
<evidence type="ECO:0000313" key="5">
    <source>
        <dbReference type="Proteomes" id="UP000054018"/>
    </source>
</evidence>
<evidence type="ECO:0000259" key="3">
    <source>
        <dbReference type="PROSITE" id="PS50158"/>
    </source>
</evidence>
<protein>
    <recommendedName>
        <fullName evidence="3">CCHC-type domain-containing protein</fullName>
    </recommendedName>
</protein>
<keyword evidence="2" id="KW-0862">Zinc</keyword>
<dbReference type="EMBL" id="KN833848">
    <property type="protein sequence ID" value="KIK16756.1"/>
    <property type="molecule type" value="Genomic_DNA"/>
</dbReference>
<accession>A0A0C9YJ75</accession>
<reference evidence="4 5" key="1">
    <citation type="submission" date="2014-04" db="EMBL/GenBank/DDBJ databases">
        <authorList>
            <consortium name="DOE Joint Genome Institute"/>
            <person name="Kuo A."/>
            <person name="Kohler A."/>
            <person name="Costa M.D."/>
            <person name="Nagy L.G."/>
            <person name="Floudas D."/>
            <person name="Copeland A."/>
            <person name="Barry K.W."/>
            <person name="Cichocki N."/>
            <person name="Veneault-Fourrey C."/>
            <person name="LaButti K."/>
            <person name="Lindquist E.A."/>
            <person name="Lipzen A."/>
            <person name="Lundell T."/>
            <person name="Morin E."/>
            <person name="Murat C."/>
            <person name="Sun H."/>
            <person name="Tunlid A."/>
            <person name="Henrissat B."/>
            <person name="Grigoriev I.V."/>
            <person name="Hibbett D.S."/>
            <person name="Martin F."/>
            <person name="Nordberg H.P."/>
            <person name="Cantor M.N."/>
            <person name="Hua S.X."/>
        </authorList>
    </citation>
    <scope>NUCLEOTIDE SEQUENCE [LARGE SCALE GENOMIC DNA]</scope>
    <source>
        <strain evidence="4 5">441</strain>
    </source>
</reference>
<keyword evidence="2" id="KW-0479">Metal-binding</keyword>
<dbReference type="GO" id="GO:0003676">
    <property type="term" value="F:nucleic acid binding"/>
    <property type="evidence" value="ECO:0007669"/>
    <property type="project" value="InterPro"/>
</dbReference>
<dbReference type="GO" id="GO:0008270">
    <property type="term" value="F:zinc ion binding"/>
    <property type="evidence" value="ECO:0007669"/>
    <property type="project" value="UniProtKB-KW"/>
</dbReference>
<dbReference type="SUPFAM" id="SSF57756">
    <property type="entry name" value="Retrovirus zinc finger-like domains"/>
    <property type="match status" value="1"/>
</dbReference>
<dbReference type="GO" id="GO:0006397">
    <property type="term" value="P:mRNA processing"/>
    <property type="evidence" value="ECO:0007669"/>
    <property type="project" value="UniProtKB-KW"/>
</dbReference>
<name>A0A0C9YJ75_9AGAM</name>
<proteinExistence type="predicted"/>
<feature type="non-terminal residue" evidence="4">
    <location>
        <position position="1"/>
    </location>
</feature>
<sequence>IKSLARLCNQGIILELNSPEAVTWVKNPFNKLIFIEKLGGHVNIKERLFNIVVPFLPISTDILDPTIIWHIEQENDIAEAAITQAKWIKDPSKHSRKQWVAHTLLTLSSPEAANKLLKNGLYINMERLWPHKDKKEPIRCLKCQCLGHLARDCLQEVDTCSACAGEHRITQCTSPDIVFCINCQSSTHTSTDRFCPQLIKRCNIMDERTPENNMPYFLTEEPWTQVLAPPK</sequence>
<keyword evidence="2" id="KW-0863">Zinc-finger</keyword>
<dbReference type="STRING" id="765257.A0A0C9YJ75"/>
<feature type="non-terminal residue" evidence="4">
    <location>
        <position position="231"/>
    </location>
</feature>
<dbReference type="InterPro" id="IPR036875">
    <property type="entry name" value="Znf_CCHC_sf"/>
</dbReference>
<dbReference type="PROSITE" id="PS50158">
    <property type="entry name" value="ZF_CCHC"/>
    <property type="match status" value="1"/>
</dbReference>
<evidence type="ECO:0000256" key="1">
    <source>
        <dbReference type="ARBA" id="ARBA00022664"/>
    </source>
</evidence>
<dbReference type="Proteomes" id="UP000054018">
    <property type="component" value="Unassembled WGS sequence"/>
</dbReference>
<keyword evidence="5" id="KW-1185">Reference proteome</keyword>
<keyword evidence="1" id="KW-0507">mRNA processing</keyword>
<dbReference type="AlphaFoldDB" id="A0A0C9YJ75"/>
<dbReference type="OrthoDB" id="4230923at2759"/>
<organism evidence="4 5">
    <name type="scientific">Pisolithus microcarpus 441</name>
    <dbReference type="NCBI Taxonomy" id="765257"/>
    <lineage>
        <taxon>Eukaryota</taxon>
        <taxon>Fungi</taxon>
        <taxon>Dikarya</taxon>
        <taxon>Basidiomycota</taxon>
        <taxon>Agaricomycotina</taxon>
        <taxon>Agaricomycetes</taxon>
        <taxon>Agaricomycetidae</taxon>
        <taxon>Boletales</taxon>
        <taxon>Sclerodermatineae</taxon>
        <taxon>Pisolithaceae</taxon>
        <taxon>Pisolithus</taxon>
    </lineage>
</organism>
<evidence type="ECO:0000313" key="4">
    <source>
        <dbReference type="EMBL" id="KIK16756.1"/>
    </source>
</evidence>
<feature type="domain" description="CCHC-type" evidence="3">
    <location>
        <begin position="139"/>
        <end position="153"/>
    </location>
</feature>
<reference evidence="5" key="2">
    <citation type="submission" date="2015-01" db="EMBL/GenBank/DDBJ databases">
        <title>Evolutionary Origins and Diversification of the Mycorrhizal Mutualists.</title>
        <authorList>
            <consortium name="DOE Joint Genome Institute"/>
            <consortium name="Mycorrhizal Genomics Consortium"/>
            <person name="Kohler A."/>
            <person name="Kuo A."/>
            <person name="Nagy L.G."/>
            <person name="Floudas D."/>
            <person name="Copeland A."/>
            <person name="Barry K.W."/>
            <person name="Cichocki N."/>
            <person name="Veneault-Fourrey C."/>
            <person name="LaButti K."/>
            <person name="Lindquist E.A."/>
            <person name="Lipzen A."/>
            <person name="Lundell T."/>
            <person name="Morin E."/>
            <person name="Murat C."/>
            <person name="Riley R."/>
            <person name="Ohm R."/>
            <person name="Sun H."/>
            <person name="Tunlid A."/>
            <person name="Henrissat B."/>
            <person name="Grigoriev I.V."/>
            <person name="Hibbett D.S."/>
            <person name="Martin F."/>
        </authorList>
    </citation>
    <scope>NUCLEOTIDE SEQUENCE [LARGE SCALE GENOMIC DNA]</scope>
    <source>
        <strain evidence="5">441</strain>
    </source>
</reference>
<dbReference type="HOGENOM" id="CLU_083074_0_0_1"/>
<dbReference type="InterPro" id="IPR001878">
    <property type="entry name" value="Znf_CCHC"/>
</dbReference>
<gene>
    <name evidence="4" type="ORF">PISMIDRAFT_83185</name>
</gene>